<keyword evidence="3" id="KW-1185">Reference proteome</keyword>
<sequence length="150" mass="17180">MQKVIVLLAGVIITGILSFVLLSVFRPSPEDQAIEAVAAFYTYEQNGNFEKSWAMFHPYMKARYAKARYLQDRAGVFASHFEVDTFSFSTGEAVKQENWKPDDDAETIEVVYQVPVRMHYAGKYGNVTVVQNAFAAEMGDQWMILWNYKQ</sequence>
<name>A0ABW2UYR9_9BACI</name>
<reference evidence="3" key="1">
    <citation type="journal article" date="2019" name="Int. J. Syst. Evol. Microbiol.">
        <title>The Global Catalogue of Microorganisms (GCM) 10K type strain sequencing project: providing services to taxonomists for standard genome sequencing and annotation.</title>
        <authorList>
            <consortium name="The Broad Institute Genomics Platform"/>
            <consortium name="The Broad Institute Genome Sequencing Center for Infectious Disease"/>
            <person name="Wu L."/>
            <person name="Ma J."/>
        </authorList>
    </citation>
    <scope>NUCLEOTIDE SEQUENCE [LARGE SCALE GENOMIC DNA]</scope>
    <source>
        <strain evidence="3">JCM 30234</strain>
    </source>
</reference>
<dbReference type="EMBL" id="JBHTGR010000055">
    <property type="protein sequence ID" value="MFC7747714.1"/>
    <property type="molecule type" value="Genomic_DNA"/>
</dbReference>
<comment type="caution">
    <text evidence="2">The sequence shown here is derived from an EMBL/GenBank/DDBJ whole genome shotgun (WGS) entry which is preliminary data.</text>
</comment>
<evidence type="ECO:0000313" key="3">
    <source>
        <dbReference type="Proteomes" id="UP001596620"/>
    </source>
</evidence>
<accession>A0ABW2UYR9</accession>
<evidence type="ECO:0008006" key="4">
    <source>
        <dbReference type="Google" id="ProtNLM"/>
    </source>
</evidence>
<keyword evidence="1" id="KW-0812">Transmembrane</keyword>
<keyword evidence="1" id="KW-1133">Transmembrane helix</keyword>
<protein>
    <recommendedName>
        <fullName evidence="4">DUF4878 domain-containing protein</fullName>
    </recommendedName>
</protein>
<proteinExistence type="predicted"/>
<keyword evidence="1" id="KW-0472">Membrane</keyword>
<organism evidence="2 3">
    <name type="scientific">Lentibacillus kimchii</name>
    <dbReference type="NCBI Taxonomy" id="1542911"/>
    <lineage>
        <taxon>Bacteria</taxon>
        <taxon>Bacillati</taxon>
        <taxon>Bacillota</taxon>
        <taxon>Bacilli</taxon>
        <taxon>Bacillales</taxon>
        <taxon>Bacillaceae</taxon>
        <taxon>Lentibacillus</taxon>
    </lineage>
</organism>
<dbReference type="Proteomes" id="UP001596620">
    <property type="component" value="Unassembled WGS sequence"/>
</dbReference>
<dbReference type="SUPFAM" id="SSF54427">
    <property type="entry name" value="NTF2-like"/>
    <property type="match status" value="1"/>
</dbReference>
<dbReference type="RefSeq" id="WP_382359905.1">
    <property type="nucleotide sequence ID" value="NZ_JBHTGR010000055.1"/>
</dbReference>
<gene>
    <name evidence="2" type="ORF">ACFQU8_11010</name>
</gene>
<dbReference type="InterPro" id="IPR032710">
    <property type="entry name" value="NTF2-like_dom_sf"/>
</dbReference>
<feature type="transmembrane region" description="Helical" evidence="1">
    <location>
        <begin position="6"/>
        <end position="25"/>
    </location>
</feature>
<evidence type="ECO:0000313" key="2">
    <source>
        <dbReference type="EMBL" id="MFC7747714.1"/>
    </source>
</evidence>
<evidence type="ECO:0000256" key="1">
    <source>
        <dbReference type="SAM" id="Phobius"/>
    </source>
</evidence>